<dbReference type="Gene3D" id="2.170.270.10">
    <property type="entry name" value="SET domain"/>
    <property type="match status" value="1"/>
</dbReference>
<dbReference type="Pfam" id="PF00856">
    <property type="entry name" value="SET"/>
    <property type="match status" value="1"/>
</dbReference>
<dbReference type="SUPFAM" id="SSF82199">
    <property type="entry name" value="SET domain"/>
    <property type="match status" value="1"/>
</dbReference>
<dbReference type="CDD" id="cd10540">
    <property type="entry name" value="SET_SpSet7-like"/>
    <property type="match status" value="1"/>
</dbReference>
<dbReference type="InterPro" id="IPR046341">
    <property type="entry name" value="SET_dom_sf"/>
</dbReference>
<comment type="caution">
    <text evidence="2">The sequence shown here is derived from an EMBL/GenBank/DDBJ whole genome shotgun (WGS) entry which is preliminary data.</text>
</comment>
<reference evidence="2" key="1">
    <citation type="submission" date="2022-01" db="EMBL/GenBank/DDBJ databases">
        <authorList>
            <person name="Criscuolo A."/>
        </authorList>
    </citation>
    <scope>NUCLEOTIDE SEQUENCE</scope>
    <source>
        <strain evidence="2">CIP111891</strain>
    </source>
</reference>
<dbReference type="PIRSF" id="PIRSF022536">
    <property type="entry name" value="A612L_SET"/>
    <property type="match status" value="1"/>
</dbReference>
<feature type="domain" description="SET" evidence="1">
    <location>
        <begin position="23"/>
        <end position="129"/>
    </location>
</feature>
<dbReference type="PROSITE" id="PS50280">
    <property type="entry name" value="SET"/>
    <property type="match status" value="1"/>
</dbReference>
<keyword evidence="3" id="KW-1185">Reference proteome</keyword>
<evidence type="ECO:0000259" key="1">
    <source>
        <dbReference type="PROSITE" id="PS50280"/>
    </source>
</evidence>
<dbReference type="Proteomes" id="UP000838821">
    <property type="component" value="Unassembled WGS sequence"/>
</dbReference>
<dbReference type="InterPro" id="IPR009207">
    <property type="entry name" value="SET7_MeTrfase"/>
</dbReference>
<proteinExistence type="predicted"/>
<sequence>MKNATAIFESILKIFLKGGSTLKKIEMKHTEKYGRGIFASENIKKGDLIESAPIIVVTKKEWEEMRESILKNYVYRWGEDKAIALGYGGLYNHSFTPNARYISNINNLTIDFSAYKDIKAGEEILINYNGDPKDQSSMWFKVIHK</sequence>
<protein>
    <recommendedName>
        <fullName evidence="1">SET domain-containing protein</fullName>
    </recommendedName>
</protein>
<organism evidence="2 3">
    <name type="scientific">Paenibacillus allorhizoplanae</name>
    <dbReference type="NCBI Taxonomy" id="2905648"/>
    <lineage>
        <taxon>Bacteria</taxon>
        <taxon>Bacillati</taxon>
        <taxon>Bacillota</taxon>
        <taxon>Bacilli</taxon>
        <taxon>Bacillales</taxon>
        <taxon>Paenibacillaceae</taxon>
        <taxon>Paenibacillus</taxon>
    </lineage>
</organism>
<dbReference type="EMBL" id="CAKMMW010000021">
    <property type="protein sequence ID" value="CAH1222661.1"/>
    <property type="molecule type" value="Genomic_DNA"/>
</dbReference>
<name>A0ABN8GYY1_9BACL</name>
<accession>A0ABN8GYY1</accession>
<dbReference type="InterPro" id="IPR001214">
    <property type="entry name" value="SET_dom"/>
</dbReference>
<gene>
    <name evidence="2" type="ORF">PAECIP111891_05392</name>
</gene>
<dbReference type="SMART" id="SM00317">
    <property type="entry name" value="SET"/>
    <property type="match status" value="1"/>
</dbReference>
<evidence type="ECO:0000313" key="2">
    <source>
        <dbReference type="EMBL" id="CAH1222661.1"/>
    </source>
</evidence>
<evidence type="ECO:0000313" key="3">
    <source>
        <dbReference type="Proteomes" id="UP000838821"/>
    </source>
</evidence>